<keyword evidence="2" id="KW-1185">Reference proteome</keyword>
<gene>
    <name evidence="1" type="ORF">E2C01_086107</name>
</gene>
<evidence type="ECO:0000313" key="2">
    <source>
        <dbReference type="Proteomes" id="UP000324222"/>
    </source>
</evidence>
<reference evidence="1 2" key="1">
    <citation type="submission" date="2019-05" db="EMBL/GenBank/DDBJ databases">
        <title>Another draft genome of Portunus trituberculatus and its Hox gene families provides insights of decapod evolution.</title>
        <authorList>
            <person name="Jeong J.-H."/>
            <person name="Song I."/>
            <person name="Kim S."/>
            <person name="Choi T."/>
            <person name="Kim D."/>
            <person name="Ryu S."/>
            <person name="Kim W."/>
        </authorList>
    </citation>
    <scope>NUCLEOTIDE SEQUENCE [LARGE SCALE GENOMIC DNA]</scope>
    <source>
        <tissue evidence="1">Muscle</tissue>
    </source>
</reference>
<accession>A0A5B7J4K4</accession>
<evidence type="ECO:0000313" key="1">
    <source>
        <dbReference type="EMBL" id="MPC91092.1"/>
    </source>
</evidence>
<name>A0A5B7J4K4_PORTR</name>
<dbReference type="EMBL" id="VSRR010086568">
    <property type="protein sequence ID" value="MPC91092.1"/>
    <property type="molecule type" value="Genomic_DNA"/>
</dbReference>
<organism evidence="1 2">
    <name type="scientific">Portunus trituberculatus</name>
    <name type="common">Swimming crab</name>
    <name type="synonym">Neptunus trituberculatus</name>
    <dbReference type="NCBI Taxonomy" id="210409"/>
    <lineage>
        <taxon>Eukaryota</taxon>
        <taxon>Metazoa</taxon>
        <taxon>Ecdysozoa</taxon>
        <taxon>Arthropoda</taxon>
        <taxon>Crustacea</taxon>
        <taxon>Multicrustacea</taxon>
        <taxon>Malacostraca</taxon>
        <taxon>Eumalacostraca</taxon>
        <taxon>Eucarida</taxon>
        <taxon>Decapoda</taxon>
        <taxon>Pleocyemata</taxon>
        <taxon>Brachyura</taxon>
        <taxon>Eubrachyura</taxon>
        <taxon>Portunoidea</taxon>
        <taxon>Portunidae</taxon>
        <taxon>Portuninae</taxon>
        <taxon>Portunus</taxon>
    </lineage>
</organism>
<protein>
    <submittedName>
        <fullName evidence="1">Uncharacterized protein</fullName>
    </submittedName>
</protein>
<sequence length="84" mass="9293">MKLVRVSDPFPHIPLPPSRCFSHPRQHPTKKPVTGFHQIHLLPNARLALAQSSSTPACVPRPSPVPATQPISQCCSKYSCHKLH</sequence>
<proteinExistence type="predicted"/>
<dbReference type="AlphaFoldDB" id="A0A5B7J4K4"/>
<dbReference type="Proteomes" id="UP000324222">
    <property type="component" value="Unassembled WGS sequence"/>
</dbReference>
<comment type="caution">
    <text evidence="1">The sequence shown here is derived from an EMBL/GenBank/DDBJ whole genome shotgun (WGS) entry which is preliminary data.</text>
</comment>